<feature type="region of interest" description="Disordered" evidence="1">
    <location>
        <begin position="127"/>
        <end position="155"/>
    </location>
</feature>
<organism evidence="2 3">
    <name type="scientific">Eumeta variegata</name>
    <name type="common">Bagworm moth</name>
    <name type="synonym">Eumeta japonica</name>
    <dbReference type="NCBI Taxonomy" id="151549"/>
    <lineage>
        <taxon>Eukaryota</taxon>
        <taxon>Metazoa</taxon>
        <taxon>Ecdysozoa</taxon>
        <taxon>Arthropoda</taxon>
        <taxon>Hexapoda</taxon>
        <taxon>Insecta</taxon>
        <taxon>Pterygota</taxon>
        <taxon>Neoptera</taxon>
        <taxon>Endopterygota</taxon>
        <taxon>Lepidoptera</taxon>
        <taxon>Glossata</taxon>
        <taxon>Ditrysia</taxon>
        <taxon>Tineoidea</taxon>
        <taxon>Psychidae</taxon>
        <taxon>Oiketicinae</taxon>
        <taxon>Eumeta</taxon>
    </lineage>
</organism>
<dbReference type="EMBL" id="BGZK01001446">
    <property type="protein sequence ID" value="GBP80116.1"/>
    <property type="molecule type" value="Genomic_DNA"/>
</dbReference>
<comment type="caution">
    <text evidence="2">The sequence shown here is derived from an EMBL/GenBank/DDBJ whole genome shotgun (WGS) entry which is preliminary data.</text>
</comment>
<proteinExistence type="predicted"/>
<name>A0A4C1YUZ1_EUMVA</name>
<evidence type="ECO:0000313" key="2">
    <source>
        <dbReference type="EMBL" id="GBP80116.1"/>
    </source>
</evidence>
<reference evidence="2 3" key="1">
    <citation type="journal article" date="2019" name="Commun. Biol.">
        <title>The bagworm genome reveals a unique fibroin gene that provides high tensile strength.</title>
        <authorList>
            <person name="Kono N."/>
            <person name="Nakamura H."/>
            <person name="Ohtoshi R."/>
            <person name="Tomita M."/>
            <person name="Numata K."/>
            <person name="Arakawa K."/>
        </authorList>
    </citation>
    <scope>NUCLEOTIDE SEQUENCE [LARGE SCALE GENOMIC DNA]</scope>
</reference>
<evidence type="ECO:0000256" key="1">
    <source>
        <dbReference type="SAM" id="MobiDB-lite"/>
    </source>
</evidence>
<sequence length="155" mass="17504">MPQVQRRPSSTDSESGPTSFSQRISAYHIFALVNFVTETGVCLKPRAISKAIQKNGTKSRILIGTAIETTMIRANSGTESEDTFNYRDMQVNKFILRARSQDLRGFIARNIDCYRLPYLTCAVRSRKNKSTSRRRAPSGGFYKIRGQKSPMQSQT</sequence>
<dbReference type="AlphaFoldDB" id="A0A4C1YUZ1"/>
<accession>A0A4C1YUZ1</accession>
<protein>
    <submittedName>
        <fullName evidence="2">Uncharacterized protein</fullName>
    </submittedName>
</protein>
<dbReference type="Proteomes" id="UP000299102">
    <property type="component" value="Unassembled WGS sequence"/>
</dbReference>
<keyword evidence="3" id="KW-1185">Reference proteome</keyword>
<feature type="compositionally biased region" description="Basic residues" evidence="1">
    <location>
        <begin position="127"/>
        <end position="136"/>
    </location>
</feature>
<gene>
    <name evidence="2" type="ORF">EVAR_55934_1</name>
</gene>
<evidence type="ECO:0000313" key="3">
    <source>
        <dbReference type="Proteomes" id="UP000299102"/>
    </source>
</evidence>